<evidence type="ECO:0000313" key="3">
    <source>
        <dbReference type="EMBL" id="MBB4884082.1"/>
    </source>
</evidence>
<feature type="transmembrane region" description="Helical" evidence="2">
    <location>
        <begin position="112"/>
        <end position="133"/>
    </location>
</feature>
<keyword evidence="2" id="KW-0812">Transmembrane</keyword>
<keyword evidence="4" id="KW-1185">Reference proteome</keyword>
<feature type="compositionally biased region" description="Pro residues" evidence="1">
    <location>
        <begin position="75"/>
        <end position="89"/>
    </location>
</feature>
<dbReference type="Proteomes" id="UP000556436">
    <property type="component" value="Unassembled WGS sequence"/>
</dbReference>
<dbReference type="RefSeq" id="WP_184729501.1">
    <property type="nucleotide sequence ID" value="NZ_BMRW01000001.1"/>
</dbReference>
<reference evidence="3 4" key="1">
    <citation type="submission" date="2020-08" db="EMBL/GenBank/DDBJ databases">
        <title>Genomic Encyclopedia of Type Strains, Phase III (KMG-III): the genomes of soil and plant-associated and newly described type strains.</title>
        <authorList>
            <person name="Whitman W."/>
        </authorList>
    </citation>
    <scope>NUCLEOTIDE SEQUENCE [LARGE SCALE GENOMIC DNA]</scope>
    <source>
        <strain evidence="3 4">CECT 3265</strain>
    </source>
</reference>
<accession>A0A7W7L5K1</accession>
<gene>
    <name evidence="3" type="ORF">FHS38_000091</name>
</gene>
<feature type="region of interest" description="Disordered" evidence="1">
    <location>
        <begin position="38"/>
        <end position="107"/>
    </location>
</feature>
<evidence type="ECO:0000313" key="4">
    <source>
        <dbReference type="Proteomes" id="UP000556436"/>
    </source>
</evidence>
<feature type="compositionally biased region" description="Low complexity" evidence="1">
    <location>
        <begin position="62"/>
        <end position="74"/>
    </location>
</feature>
<protein>
    <submittedName>
        <fullName evidence="3">Uncharacterized protein</fullName>
    </submittedName>
</protein>
<dbReference type="EMBL" id="JACHJG010000001">
    <property type="protein sequence ID" value="MBB4884082.1"/>
    <property type="molecule type" value="Genomic_DNA"/>
</dbReference>
<sequence length="139" mass="13653">MRKEQGGRSRTAGLAVLATALGGVLLMCALAALSAAAASRPGPCVGVCVTSPPTAGEESFSPSATPAADPTAGAKPPPPLPRPMPPPSLHPHAGPVAGNGHELAHSGPPMSASMALGGAMVMLGAGLALVVLYRSRHEQ</sequence>
<keyword evidence="2" id="KW-0472">Membrane</keyword>
<organism evidence="3 4">
    <name type="scientific">Streptomyces netropsis</name>
    <name type="common">Streptoverticillium netropsis</name>
    <dbReference type="NCBI Taxonomy" id="55404"/>
    <lineage>
        <taxon>Bacteria</taxon>
        <taxon>Bacillati</taxon>
        <taxon>Actinomycetota</taxon>
        <taxon>Actinomycetes</taxon>
        <taxon>Kitasatosporales</taxon>
        <taxon>Streptomycetaceae</taxon>
        <taxon>Streptomyces</taxon>
    </lineage>
</organism>
<name>A0A7W7L5K1_STRNE</name>
<feature type="transmembrane region" description="Helical" evidence="2">
    <location>
        <begin position="12"/>
        <end position="33"/>
    </location>
</feature>
<keyword evidence="2" id="KW-1133">Transmembrane helix</keyword>
<proteinExistence type="predicted"/>
<dbReference type="AlphaFoldDB" id="A0A7W7L5K1"/>
<evidence type="ECO:0000256" key="2">
    <source>
        <dbReference type="SAM" id="Phobius"/>
    </source>
</evidence>
<comment type="caution">
    <text evidence="3">The sequence shown here is derived from an EMBL/GenBank/DDBJ whole genome shotgun (WGS) entry which is preliminary data.</text>
</comment>
<evidence type="ECO:0000256" key="1">
    <source>
        <dbReference type="SAM" id="MobiDB-lite"/>
    </source>
</evidence>